<evidence type="ECO:0000256" key="3">
    <source>
        <dbReference type="ARBA" id="ARBA00022723"/>
    </source>
</evidence>
<dbReference type="PANTHER" id="PTHR37424:SF1">
    <property type="entry name" value="BACTERIOFERRITIN-ASSOCIATED FERREDOXIN"/>
    <property type="match status" value="1"/>
</dbReference>
<comment type="caution">
    <text evidence="10">The sequence shown here is derived from an EMBL/GenBank/DDBJ whole genome shotgun (WGS) entry which is preliminary data.</text>
</comment>
<evidence type="ECO:0000313" key="10">
    <source>
        <dbReference type="EMBL" id="PZX13850.1"/>
    </source>
</evidence>
<evidence type="ECO:0000256" key="7">
    <source>
        <dbReference type="ARBA" id="ARBA00039386"/>
    </source>
</evidence>
<evidence type="ECO:0000256" key="5">
    <source>
        <dbReference type="ARBA" id="ARBA00023004"/>
    </source>
</evidence>
<comment type="similarity">
    <text evidence="8">Belongs to the Bfd family.</text>
</comment>
<evidence type="ECO:0000256" key="6">
    <source>
        <dbReference type="ARBA" id="ARBA00023014"/>
    </source>
</evidence>
<dbReference type="GO" id="GO:0051537">
    <property type="term" value="F:2 iron, 2 sulfur cluster binding"/>
    <property type="evidence" value="ECO:0007669"/>
    <property type="project" value="UniProtKB-KW"/>
</dbReference>
<dbReference type="RefSeq" id="WP_111446377.1">
    <property type="nucleotide sequence ID" value="NZ_QKZK01000022.1"/>
</dbReference>
<protein>
    <recommendedName>
        <fullName evidence="7">Bacterioferritin-associated ferredoxin</fullName>
    </recommendedName>
</protein>
<evidence type="ECO:0000256" key="8">
    <source>
        <dbReference type="ARBA" id="ARBA00046332"/>
    </source>
</evidence>
<evidence type="ECO:0000256" key="2">
    <source>
        <dbReference type="ARBA" id="ARBA00022714"/>
    </source>
</evidence>
<keyword evidence="6" id="KW-0411">Iron-sulfur</keyword>
<dbReference type="Pfam" id="PF04324">
    <property type="entry name" value="Fer2_BFD"/>
    <property type="match status" value="1"/>
</dbReference>
<proteinExistence type="inferred from homology"/>
<dbReference type="OrthoDB" id="1122837at2"/>
<evidence type="ECO:0000256" key="1">
    <source>
        <dbReference type="ARBA" id="ARBA00022448"/>
    </source>
</evidence>
<evidence type="ECO:0000313" key="11">
    <source>
        <dbReference type="Proteomes" id="UP000249239"/>
    </source>
</evidence>
<keyword evidence="11" id="KW-1185">Reference proteome</keyword>
<name>A0A2W7N1A1_9BACT</name>
<dbReference type="PANTHER" id="PTHR37424">
    <property type="entry name" value="BACTERIOFERRITIN-ASSOCIATED FERREDOXIN"/>
    <property type="match status" value="1"/>
</dbReference>
<dbReference type="InterPro" id="IPR041854">
    <property type="entry name" value="BFD-like_2Fe2S-bd_dom_sf"/>
</dbReference>
<keyword evidence="5" id="KW-0408">Iron</keyword>
<reference evidence="10 11" key="1">
    <citation type="submission" date="2018-06" db="EMBL/GenBank/DDBJ databases">
        <title>Genomic Encyclopedia of Archaeal and Bacterial Type Strains, Phase II (KMG-II): from individual species to whole genera.</title>
        <authorList>
            <person name="Goeker M."/>
        </authorList>
    </citation>
    <scope>NUCLEOTIDE SEQUENCE [LARGE SCALE GENOMIC DNA]</scope>
    <source>
        <strain evidence="10 11">DSM 6779</strain>
    </source>
</reference>
<dbReference type="Proteomes" id="UP000249239">
    <property type="component" value="Unassembled WGS sequence"/>
</dbReference>
<dbReference type="InterPro" id="IPR007419">
    <property type="entry name" value="BFD-like_2Fe2S-bd_dom"/>
</dbReference>
<sequence length="68" mass="7774">MPSHYICQCNQVTELEIRTIINKKIDSNIEDVQLITGAGTRCGRCRTIVNEIVTSQIKQRPITQLKLF</sequence>
<accession>A0A2W7N1A1</accession>
<gene>
    <name evidence="10" type="ORF">LX69_02531</name>
</gene>
<keyword evidence="3" id="KW-0479">Metal-binding</keyword>
<keyword evidence="1" id="KW-0813">Transport</keyword>
<dbReference type="AlphaFoldDB" id="A0A2W7N1A1"/>
<keyword evidence="2" id="KW-0001">2Fe-2S</keyword>
<evidence type="ECO:0000259" key="9">
    <source>
        <dbReference type="Pfam" id="PF04324"/>
    </source>
</evidence>
<keyword evidence="4" id="KW-0249">Electron transport</keyword>
<organism evidence="10 11">
    <name type="scientific">Breznakibacter xylanolyticus</name>
    <dbReference type="NCBI Taxonomy" id="990"/>
    <lineage>
        <taxon>Bacteria</taxon>
        <taxon>Pseudomonadati</taxon>
        <taxon>Bacteroidota</taxon>
        <taxon>Bacteroidia</taxon>
        <taxon>Marinilabiliales</taxon>
        <taxon>Marinilabiliaceae</taxon>
        <taxon>Breznakibacter</taxon>
    </lineage>
</organism>
<feature type="domain" description="BFD-like [2Fe-2S]-binding" evidence="9">
    <location>
        <begin position="5"/>
        <end position="53"/>
    </location>
</feature>
<evidence type="ECO:0000256" key="4">
    <source>
        <dbReference type="ARBA" id="ARBA00022982"/>
    </source>
</evidence>
<dbReference type="InterPro" id="IPR052371">
    <property type="entry name" value="BFD-associated_ferredoxin"/>
</dbReference>
<dbReference type="Gene3D" id="1.10.10.1100">
    <property type="entry name" value="BFD-like [2Fe-2S]-binding domain"/>
    <property type="match status" value="1"/>
</dbReference>
<dbReference type="GO" id="GO:0046872">
    <property type="term" value="F:metal ion binding"/>
    <property type="evidence" value="ECO:0007669"/>
    <property type="project" value="UniProtKB-KW"/>
</dbReference>
<dbReference type="EMBL" id="QKZK01000022">
    <property type="protein sequence ID" value="PZX13850.1"/>
    <property type="molecule type" value="Genomic_DNA"/>
</dbReference>